<organism evidence="2">
    <name type="scientific">Ananas comosus var. bracteatus</name>
    <name type="common">red pineapple</name>
    <dbReference type="NCBI Taxonomy" id="296719"/>
    <lineage>
        <taxon>Eukaryota</taxon>
        <taxon>Viridiplantae</taxon>
        <taxon>Streptophyta</taxon>
        <taxon>Embryophyta</taxon>
        <taxon>Tracheophyta</taxon>
        <taxon>Spermatophyta</taxon>
        <taxon>Magnoliopsida</taxon>
        <taxon>Liliopsida</taxon>
        <taxon>Poales</taxon>
        <taxon>Bromeliaceae</taxon>
        <taxon>Bromelioideae</taxon>
        <taxon>Ananas</taxon>
    </lineage>
</organism>
<gene>
    <name evidence="2" type="ORF">CB5_LOCUS19238</name>
</gene>
<reference evidence="2" key="1">
    <citation type="submission" date="2020-07" db="EMBL/GenBank/DDBJ databases">
        <authorList>
            <person name="Lin J."/>
        </authorList>
    </citation>
    <scope>NUCLEOTIDE SEQUENCE</scope>
</reference>
<evidence type="ECO:0000313" key="2">
    <source>
        <dbReference type="EMBL" id="CAD1836027.1"/>
    </source>
</evidence>
<feature type="compositionally biased region" description="Low complexity" evidence="1">
    <location>
        <begin position="56"/>
        <end position="73"/>
    </location>
</feature>
<dbReference type="AlphaFoldDB" id="A0A6V7PZD3"/>
<proteinExistence type="predicted"/>
<accession>A0A6V7PZD3</accession>
<protein>
    <submittedName>
        <fullName evidence="2">Uncharacterized protein</fullName>
    </submittedName>
</protein>
<sequence length="143" mass="15543">MPPFTYYLNPTFSNFEKTKTRSSRFVSLLSLALFDLDLGQIEQGEGEEYATERWGRSSTPRSTSTTPTSTGTSCFLRRSRSFFPRIAYSPRMSGGRLESSRAVVGALCDPPTGASHHALQATPELPAAAGDPGCWCLDARQGG</sequence>
<evidence type="ECO:0000256" key="1">
    <source>
        <dbReference type="SAM" id="MobiDB-lite"/>
    </source>
</evidence>
<dbReference type="EMBL" id="LR862153">
    <property type="protein sequence ID" value="CAD1836027.1"/>
    <property type="molecule type" value="Genomic_DNA"/>
</dbReference>
<feature type="region of interest" description="Disordered" evidence="1">
    <location>
        <begin position="46"/>
        <end position="73"/>
    </location>
</feature>
<name>A0A6V7PZD3_ANACO</name>